<dbReference type="RefSeq" id="NP_001358765.1">
    <property type="nucleotide sequence ID" value="NM_001371836.1"/>
</dbReference>
<dbReference type="PRINTS" id="PR00364">
    <property type="entry name" value="DISEASERSIST"/>
</dbReference>
<dbReference type="EMBL" id="CM000849">
    <property type="protein sequence ID" value="KRH08219.1"/>
    <property type="molecule type" value="Genomic_DNA"/>
</dbReference>
<dbReference type="PROSITE" id="PS50104">
    <property type="entry name" value="TIR"/>
    <property type="match status" value="1"/>
</dbReference>
<dbReference type="GO" id="GO:0043531">
    <property type="term" value="F:ADP binding"/>
    <property type="evidence" value="ECO:0007669"/>
    <property type="project" value="InterPro"/>
</dbReference>
<sequence length="1403" mass="160412">MAVRSSSYDVFLSFRGEDTRHGFTGNLYNVLRERGIDTFIDDEELQKGHEITKALEEAIEKSKIFIIVLSENYASSSFCLNELTHILNFTKGKSDRSILPVFYKVDPSDVRYHRGSFGEALANHEKKLKSNYMEKLQIWKMALQQVSNFSGHHFQPDGDKYEYDFIKEIVESVPSKFNRNLLYVSDVLVGLKSPVLAVKSLLDVGADDVVHMVGIHGLGGVGKTTLAVAVYNSIACHFEACCFLENVRETSNKKGLESLQNILLSKTVGDMKIEVTNSREGTDIIKRKLKEKKVLLVLDDVNEHEQLQAIIDSPDWFGRGSRVIITTRDEQLLVLHNVKRTYKVRELNEKHALQLLTQKAFGLEKKVDPSYHDILNRAVTYASGLPLALKVIGSNLFGKSIEEWESVLDGYERSPDKSIYMTLKVSYDALNEDEKSIFLDIACCFKDYELAKVQDILYAHYGRSMKYDIGVLVEKSLINIHRSWYDKEVMRLHDLIEDVGKEIVRRESPKEPGKRSRLWSHEDIKEVLQEKKGTGKIEIICMNFSSFGKEVEWDGDALKKMENLKTLIIKSACFSKGPKHLPNSLRVLEWWRCPSQDLPHNFNPKQLAICKLPHSNFTSLGLAPLFDKSVVNLTSLILDECDSLTEIPDVSCLSKLEKLSFKDCRNLFTIHPSVGLLEKLKILDAKGCRKLESFPPLKLTSLEWLKLSYCVNLESIPECIEECRFLTTLIVDGCARLQEIRGIPPNLKKFSATGCPALTSSSISMFLNQELHEARDIYVNLPRVKIPKWFECQSRGESIVFWFRNKFPAIIVCIDTEFCFDELAVNVFINDEDESNHVSLDVTECCMGPSTAVFRLKMEDYLDEELLKNEWNRAEIGCEYLWDEYAIHVLKEQSSMEDIRFTKKRLRVWKKQRRRCPSQDSSFTSVGLDPFYEKTLVNLTSLILDECDSLTEIPDVSCLSNLENLSFSECLNLFRIHHSVGLLGKLKILNAEGCPELKSFPPLKLTSLESLDLSYCSSLESFPEILGKMENITELDLSECPITKLPPSFRNLTRLQELELDHGPESADQLMDFDAATLISNICMMPELYDISARRLQWRLLPDDALKLTSVVCSSVHSLTLELSDELLPLFLSWFVNVENLRLEGSKCTVIPECIKECRFLSILILSGCDRLQEIRGIPPNLERFAATESPDLTSSSISMLLNQELHEAGHTDFSLPILKIPEWFECQSRGPSIFFWFRNEFPAITFCIVKSHFEAYSSDSLVLSVIINKKHEHKHDRFHDGCFSKTPSTSIFRLQMKDNLDEEISKSEWNHAEIVCNLSWDECGIHVLKEQSSMEDIRFTDPFRKRKNCCSEEVAVGGKKQRLVGSEVVETKFVEQQQHMGFLSHVWNWTLSLVMSRRSGNQ</sequence>
<dbReference type="EMBL" id="CM000849">
    <property type="protein sequence ID" value="KRH08218.1"/>
    <property type="molecule type" value="Genomic_DNA"/>
</dbReference>
<dbReference type="GeneID" id="547562"/>
<dbReference type="KEGG" id="gmx:547562"/>
<evidence type="ECO:0000259" key="5">
    <source>
        <dbReference type="PROSITE" id="PS50104"/>
    </source>
</evidence>
<reference evidence="7" key="2">
    <citation type="submission" date="2018-02" db="UniProtKB">
        <authorList>
            <consortium name="EnsemblPlants"/>
        </authorList>
    </citation>
    <scope>IDENTIFICATION</scope>
    <source>
        <strain evidence="7">Williams 82</strain>
    </source>
</reference>
<dbReference type="SMART" id="SM00255">
    <property type="entry name" value="TIR"/>
    <property type="match status" value="1"/>
</dbReference>
<evidence type="ECO:0000313" key="6">
    <source>
        <dbReference type="EMBL" id="KRH08219.1"/>
    </source>
</evidence>
<dbReference type="FunFam" id="3.40.50.10140:FF:000007">
    <property type="entry name" value="Disease resistance protein (TIR-NBS-LRR class)"/>
    <property type="match status" value="1"/>
</dbReference>
<dbReference type="Gene3D" id="3.80.10.10">
    <property type="entry name" value="Ribonuclease Inhibitor"/>
    <property type="match status" value="2"/>
</dbReference>
<dbReference type="InterPro" id="IPR044974">
    <property type="entry name" value="Disease_R_plants"/>
</dbReference>
<dbReference type="EnsemblPlants" id="KRH08218">
    <property type="protein sequence ID" value="KRH08218"/>
    <property type="gene ID" value="GLYMA_16G136600"/>
</dbReference>
<reference evidence="6" key="3">
    <citation type="submission" date="2018-07" db="EMBL/GenBank/DDBJ databases">
        <title>WGS assembly of Glycine max.</title>
        <authorList>
            <person name="Schmutz J."/>
            <person name="Cannon S."/>
            <person name="Schlueter J."/>
            <person name="Ma J."/>
            <person name="Mitros T."/>
            <person name="Nelson W."/>
            <person name="Hyten D."/>
            <person name="Song Q."/>
            <person name="Thelen J."/>
            <person name="Cheng J."/>
            <person name="Xu D."/>
            <person name="Hellsten U."/>
            <person name="May G."/>
            <person name="Yu Y."/>
            <person name="Sakurai T."/>
            <person name="Umezawa T."/>
            <person name="Bhattacharyya M."/>
            <person name="Sandhu D."/>
            <person name="Valliyodan B."/>
            <person name="Lindquist E."/>
            <person name="Peto M."/>
            <person name="Grant D."/>
            <person name="Shu S."/>
            <person name="Goodstein D."/>
            <person name="Barry K."/>
            <person name="Futrell-Griggs M."/>
            <person name="Abernathy B."/>
            <person name="Du J."/>
            <person name="Tian Z."/>
            <person name="Zhu L."/>
            <person name="Gill N."/>
            <person name="Joshi T."/>
            <person name="Libault M."/>
            <person name="Sethuraman A."/>
            <person name="Zhang X."/>
            <person name="Shinozaki K."/>
            <person name="Nguyen H."/>
            <person name="Wing R."/>
            <person name="Cregan P."/>
            <person name="Specht J."/>
            <person name="Grimwood J."/>
            <person name="Rokhsar D."/>
            <person name="Stacey G."/>
            <person name="Shoemaker R."/>
            <person name="Jackson S."/>
        </authorList>
    </citation>
    <scope>NUCLEOTIDE SEQUENCE</scope>
    <source>
        <tissue evidence="6">Callus</tissue>
    </source>
</reference>
<dbReference type="Pfam" id="PF23286">
    <property type="entry name" value="LRR_13"/>
    <property type="match status" value="1"/>
</dbReference>
<dbReference type="InterPro" id="IPR042197">
    <property type="entry name" value="Apaf_helical"/>
</dbReference>
<keyword evidence="8" id="KW-1185">Reference proteome</keyword>
<dbReference type="EnsemblPlants" id="KRH08217">
    <property type="protein sequence ID" value="KRH08217"/>
    <property type="gene ID" value="GLYMA_16G136600"/>
</dbReference>
<dbReference type="InterPro" id="IPR058192">
    <property type="entry name" value="WHD_ROQ1-like"/>
</dbReference>
<dbReference type="SUPFAM" id="SSF46785">
    <property type="entry name" value="Winged helix' DNA-binding domain"/>
    <property type="match status" value="1"/>
</dbReference>
<dbReference type="InterPro" id="IPR027417">
    <property type="entry name" value="P-loop_NTPase"/>
</dbReference>
<dbReference type="SUPFAM" id="SSF52058">
    <property type="entry name" value="L domain-like"/>
    <property type="match status" value="2"/>
</dbReference>
<dbReference type="PaxDb" id="3847-GLYMA16G25071.1"/>
<dbReference type="SUPFAM" id="SSF52200">
    <property type="entry name" value="Toll/Interleukin receptor TIR domain"/>
    <property type="match status" value="1"/>
</dbReference>
<dbReference type="Gramene" id="KRH08219">
    <property type="protein sequence ID" value="KRH08219"/>
    <property type="gene ID" value="GLYMA_16G136600"/>
</dbReference>
<dbReference type="Proteomes" id="UP000008827">
    <property type="component" value="Chromosome 16"/>
</dbReference>
<dbReference type="SUPFAM" id="SSF52540">
    <property type="entry name" value="P-loop containing nucleoside triphosphate hydrolases"/>
    <property type="match status" value="1"/>
</dbReference>
<dbReference type="OrthoDB" id="1357022at2759"/>
<dbReference type="Gramene" id="KRH08217">
    <property type="protein sequence ID" value="KRH08217"/>
    <property type="gene ID" value="GLYMA_16G136600"/>
</dbReference>
<dbReference type="Pfam" id="PF23282">
    <property type="entry name" value="WHD_ROQ1"/>
    <property type="match status" value="1"/>
</dbReference>
<evidence type="ECO:0000256" key="4">
    <source>
        <dbReference type="ARBA" id="ARBA00023027"/>
    </source>
</evidence>
<dbReference type="Gene3D" id="1.10.8.430">
    <property type="entry name" value="Helical domain of apoptotic protease-activating factors"/>
    <property type="match status" value="1"/>
</dbReference>
<dbReference type="InterPro" id="IPR035897">
    <property type="entry name" value="Toll_tir_struct_dom_sf"/>
</dbReference>
<feature type="domain" description="TIR" evidence="5">
    <location>
        <begin position="6"/>
        <end position="173"/>
    </location>
</feature>
<dbReference type="GO" id="GO:0006952">
    <property type="term" value="P:defense response"/>
    <property type="evidence" value="ECO:0007669"/>
    <property type="project" value="UniProtKB-KW"/>
</dbReference>
<evidence type="ECO:0000256" key="1">
    <source>
        <dbReference type="ARBA" id="ARBA00022614"/>
    </source>
</evidence>
<dbReference type="Gramene" id="KRH08218">
    <property type="protein sequence ID" value="KRH08218"/>
    <property type="gene ID" value="GLYMA_16G136600"/>
</dbReference>
<keyword evidence="4" id="KW-0520">NAD</keyword>
<dbReference type="SMR" id="K7MH77"/>
<dbReference type="EMBL" id="CM000849">
    <property type="protein sequence ID" value="KRH08217.1"/>
    <property type="molecule type" value="Genomic_DNA"/>
</dbReference>
<evidence type="ECO:0000313" key="8">
    <source>
        <dbReference type="Proteomes" id="UP000008827"/>
    </source>
</evidence>
<keyword evidence="3" id="KW-0611">Plant defense</keyword>
<proteinExistence type="predicted"/>
<dbReference type="InterPro" id="IPR002182">
    <property type="entry name" value="NB-ARC"/>
</dbReference>
<accession>K7MH77</accession>
<dbReference type="Gene3D" id="3.40.50.10140">
    <property type="entry name" value="Toll/interleukin-1 receptor homology (TIR) domain"/>
    <property type="match status" value="1"/>
</dbReference>
<name>K7MH77_SOYBN</name>
<dbReference type="PANTHER" id="PTHR11017">
    <property type="entry name" value="LEUCINE-RICH REPEAT-CONTAINING PROTEIN"/>
    <property type="match status" value="1"/>
</dbReference>
<dbReference type="Pfam" id="PF00931">
    <property type="entry name" value="NB-ARC"/>
    <property type="match status" value="1"/>
</dbReference>
<dbReference type="PANTHER" id="PTHR11017:SF431">
    <property type="entry name" value="ADP-RIBOSYL CYCLASE_CYCLIC ADP-RIBOSE HYDROLASE"/>
    <property type="match status" value="1"/>
</dbReference>
<keyword evidence="1" id="KW-0433">Leucine-rich repeat</keyword>
<dbReference type="GO" id="GO:0007165">
    <property type="term" value="P:signal transduction"/>
    <property type="evidence" value="ECO:0007669"/>
    <property type="project" value="InterPro"/>
</dbReference>
<evidence type="ECO:0000256" key="3">
    <source>
        <dbReference type="ARBA" id="ARBA00022821"/>
    </source>
</evidence>
<dbReference type="eggNOG" id="ENOG502QQJE">
    <property type="taxonomic scope" value="Eukaryota"/>
</dbReference>
<dbReference type="InterPro" id="IPR000157">
    <property type="entry name" value="TIR_dom"/>
</dbReference>
<dbReference type="InterPro" id="IPR032675">
    <property type="entry name" value="LRR_dom_sf"/>
</dbReference>
<dbReference type="EnsemblPlants" id="KRH08219">
    <property type="protein sequence ID" value="KRH08219"/>
    <property type="gene ID" value="GLYMA_16G136600"/>
</dbReference>
<dbReference type="ExpressionAtlas" id="K7MH77">
    <property type="expression patterns" value="baseline and differential"/>
</dbReference>
<reference evidence="6 7" key="1">
    <citation type="journal article" date="2010" name="Nature">
        <title>Genome sequence of the palaeopolyploid soybean.</title>
        <authorList>
            <person name="Schmutz J."/>
            <person name="Cannon S.B."/>
            <person name="Schlueter J."/>
            <person name="Ma J."/>
            <person name="Mitros T."/>
            <person name="Nelson W."/>
            <person name="Hyten D.L."/>
            <person name="Song Q."/>
            <person name="Thelen J.J."/>
            <person name="Cheng J."/>
            <person name="Xu D."/>
            <person name="Hellsten U."/>
            <person name="May G.D."/>
            <person name="Yu Y."/>
            <person name="Sakurai T."/>
            <person name="Umezawa T."/>
            <person name="Bhattacharyya M.K."/>
            <person name="Sandhu D."/>
            <person name="Valliyodan B."/>
            <person name="Lindquist E."/>
            <person name="Peto M."/>
            <person name="Grant D."/>
            <person name="Shu S."/>
            <person name="Goodstein D."/>
            <person name="Barry K."/>
            <person name="Futrell-Griggs M."/>
            <person name="Abernathy B."/>
            <person name="Du J."/>
            <person name="Tian Z."/>
            <person name="Zhu L."/>
            <person name="Gill N."/>
            <person name="Joshi T."/>
            <person name="Libault M."/>
            <person name="Sethuraman A."/>
            <person name="Zhang X.-C."/>
            <person name="Shinozaki K."/>
            <person name="Nguyen H.T."/>
            <person name="Wing R.A."/>
            <person name="Cregan P."/>
            <person name="Specht J."/>
            <person name="Grimwood J."/>
            <person name="Rokhsar D."/>
            <person name="Stacey G."/>
            <person name="Shoemaker R.C."/>
            <person name="Jackson S.A."/>
        </authorList>
    </citation>
    <scope>NUCLEOTIDE SEQUENCE [LARGE SCALE GENOMIC DNA]</scope>
    <source>
        <strain evidence="7">cv. Williams 82</strain>
        <tissue evidence="6">Callus</tissue>
    </source>
</reference>
<organism evidence="6">
    <name type="scientific">Glycine max</name>
    <name type="common">Soybean</name>
    <name type="synonym">Glycine hispida</name>
    <dbReference type="NCBI Taxonomy" id="3847"/>
    <lineage>
        <taxon>Eukaryota</taxon>
        <taxon>Viridiplantae</taxon>
        <taxon>Streptophyta</taxon>
        <taxon>Embryophyta</taxon>
        <taxon>Tracheophyta</taxon>
        <taxon>Spermatophyta</taxon>
        <taxon>Magnoliopsida</taxon>
        <taxon>eudicotyledons</taxon>
        <taxon>Gunneridae</taxon>
        <taxon>Pentapetalae</taxon>
        <taxon>rosids</taxon>
        <taxon>fabids</taxon>
        <taxon>Fabales</taxon>
        <taxon>Fabaceae</taxon>
        <taxon>Papilionoideae</taxon>
        <taxon>50 kb inversion clade</taxon>
        <taxon>NPAAA clade</taxon>
        <taxon>indigoferoid/millettioid clade</taxon>
        <taxon>Phaseoleae</taxon>
        <taxon>Glycine</taxon>
        <taxon>Glycine subgen. Soja</taxon>
    </lineage>
</organism>
<dbReference type="AlphaFoldDB" id="K7MH77"/>
<dbReference type="Gene3D" id="3.40.50.300">
    <property type="entry name" value="P-loop containing nucleotide triphosphate hydrolases"/>
    <property type="match status" value="1"/>
</dbReference>
<dbReference type="Pfam" id="PF01582">
    <property type="entry name" value="TIR"/>
    <property type="match status" value="1"/>
</dbReference>
<keyword evidence="2" id="KW-0677">Repeat</keyword>
<protein>
    <recommendedName>
        <fullName evidence="5">TIR domain-containing protein</fullName>
    </recommendedName>
</protein>
<evidence type="ECO:0000256" key="2">
    <source>
        <dbReference type="ARBA" id="ARBA00022737"/>
    </source>
</evidence>
<dbReference type="InterPro" id="IPR036390">
    <property type="entry name" value="WH_DNA-bd_sf"/>
</dbReference>
<dbReference type="InterPro" id="IPR058546">
    <property type="entry name" value="RPS4B/Roq1-like_LRR"/>
</dbReference>
<evidence type="ECO:0000313" key="7">
    <source>
        <dbReference type="EnsemblPlants" id="KRH08217"/>
    </source>
</evidence>
<gene>
    <name evidence="7" type="primary">LOC547562</name>
    <name evidence="6" type="ORF">GLYMA_16G136600</name>
</gene>